<reference evidence="2" key="1">
    <citation type="submission" date="2019-03" db="EMBL/GenBank/DDBJ databases">
        <authorList>
            <person name="Danneels B."/>
        </authorList>
    </citation>
    <scope>NUCLEOTIDE SEQUENCE</scope>
</reference>
<evidence type="ECO:0000313" key="2">
    <source>
        <dbReference type="EMBL" id="VFR54502.1"/>
    </source>
</evidence>
<name>A0A484RW37_9ZZZZ</name>
<accession>A0A484RW37</accession>
<keyword evidence="1" id="KW-0472">Membrane</keyword>
<keyword evidence="1" id="KW-0812">Transmembrane</keyword>
<feature type="transmembrane region" description="Helical" evidence="1">
    <location>
        <begin position="43"/>
        <end position="62"/>
    </location>
</feature>
<sequence length="138" mass="15340">MTKLRLIPQCRRAVRFRTVWLAAVITILAVLQAEVLPLFEFALPPGVFAWSTSLLATIVIVLRRFEMPEGWPMSWRLTSVHASLALSCLSMIQTQVLPLWQATLPDRAYAWLTALLGVAVIVARLIAQPGITPPGDPR</sequence>
<gene>
    <name evidence="2" type="ORF">BRI6_1083</name>
</gene>
<dbReference type="Pfam" id="PF25612">
    <property type="entry name" value="DUF7940"/>
    <property type="match status" value="2"/>
</dbReference>
<dbReference type="AlphaFoldDB" id="A0A484RW37"/>
<dbReference type="EMBL" id="CAADII010000029">
    <property type="protein sequence ID" value="VFR54502.1"/>
    <property type="molecule type" value="Genomic_DNA"/>
</dbReference>
<organism evidence="2">
    <name type="scientific">plant metagenome</name>
    <dbReference type="NCBI Taxonomy" id="1297885"/>
    <lineage>
        <taxon>unclassified sequences</taxon>
        <taxon>metagenomes</taxon>
        <taxon>organismal metagenomes</taxon>
    </lineage>
</organism>
<feature type="transmembrane region" description="Helical" evidence="1">
    <location>
        <begin position="108"/>
        <end position="127"/>
    </location>
</feature>
<dbReference type="InterPro" id="IPR057700">
    <property type="entry name" value="DUF7940"/>
</dbReference>
<keyword evidence="1" id="KW-1133">Transmembrane helix</keyword>
<protein>
    <submittedName>
        <fullName evidence="2">Uncharacterized protein</fullName>
    </submittedName>
</protein>
<proteinExistence type="predicted"/>
<evidence type="ECO:0000256" key="1">
    <source>
        <dbReference type="SAM" id="Phobius"/>
    </source>
</evidence>